<name>A0A7D9GZ96_DEKBR</name>
<dbReference type="GO" id="GO:0001403">
    <property type="term" value="P:invasive growth in response to glucose limitation"/>
    <property type="evidence" value="ECO:0007669"/>
    <property type="project" value="UniProtKB-ARBA"/>
</dbReference>
<dbReference type="Gene3D" id="6.20.250.60">
    <property type="match status" value="1"/>
</dbReference>
<dbReference type="Pfam" id="PF04739">
    <property type="entry name" value="AMPKBI"/>
    <property type="match status" value="1"/>
</dbReference>
<keyword evidence="3" id="KW-0963">Cytoplasm</keyword>
<dbReference type="GO" id="GO:0005634">
    <property type="term" value="C:nucleus"/>
    <property type="evidence" value="ECO:0007669"/>
    <property type="project" value="TreeGrafter"/>
</dbReference>
<dbReference type="AlphaFoldDB" id="A0A7D9GZ96"/>
<dbReference type="SUPFAM" id="SSF160219">
    <property type="entry name" value="AMPKBI-like"/>
    <property type="match status" value="1"/>
</dbReference>
<feature type="compositionally biased region" description="Low complexity" evidence="4">
    <location>
        <begin position="242"/>
        <end position="261"/>
    </location>
</feature>
<dbReference type="FunFam" id="2.60.40.10:FF:000562">
    <property type="entry name" value="Snf1 kinase complex beta-subunit Gal83"/>
    <property type="match status" value="1"/>
</dbReference>
<dbReference type="InterPro" id="IPR032640">
    <property type="entry name" value="AMPK1_CBM"/>
</dbReference>
<dbReference type="GO" id="GO:0019901">
    <property type="term" value="F:protein kinase binding"/>
    <property type="evidence" value="ECO:0007669"/>
    <property type="project" value="TreeGrafter"/>
</dbReference>
<dbReference type="PANTHER" id="PTHR10343">
    <property type="entry name" value="5'-AMP-ACTIVATED PROTEIN KINASE , BETA SUBUNIT"/>
    <property type="match status" value="1"/>
</dbReference>
<feature type="domain" description="Association with the SNF1 complex (ASC)" evidence="5">
    <location>
        <begin position="394"/>
        <end position="512"/>
    </location>
</feature>
<dbReference type="GO" id="GO:0007165">
    <property type="term" value="P:signal transduction"/>
    <property type="evidence" value="ECO:0007669"/>
    <property type="project" value="TreeGrafter"/>
</dbReference>
<evidence type="ECO:0000259" key="5">
    <source>
        <dbReference type="SMART" id="SM01010"/>
    </source>
</evidence>
<feature type="compositionally biased region" description="Polar residues" evidence="4">
    <location>
        <begin position="225"/>
        <end position="241"/>
    </location>
</feature>
<dbReference type="InterPro" id="IPR014756">
    <property type="entry name" value="Ig_E-set"/>
</dbReference>
<feature type="compositionally biased region" description="Basic and acidic residues" evidence="4">
    <location>
        <begin position="194"/>
        <end position="206"/>
    </location>
</feature>
<feature type="region of interest" description="Disordered" evidence="4">
    <location>
        <begin position="139"/>
        <end position="264"/>
    </location>
</feature>
<dbReference type="EMBL" id="CABFWN010000001">
    <property type="protein sequence ID" value="VUG16164.1"/>
    <property type="molecule type" value="Genomic_DNA"/>
</dbReference>
<evidence type="ECO:0000313" key="6">
    <source>
        <dbReference type="EMBL" id="VUG16164.1"/>
    </source>
</evidence>
<accession>A0A7D9GZ96</accession>
<dbReference type="InterPro" id="IPR050827">
    <property type="entry name" value="CRP1_MDG1_kinase"/>
</dbReference>
<feature type="region of interest" description="Disordered" evidence="4">
    <location>
        <begin position="363"/>
        <end position="387"/>
    </location>
</feature>
<dbReference type="InterPro" id="IPR013783">
    <property type="entry name" value="Ig-like_fold"/>
</dbReference>
<sequence length="513" mass="57877">MHHHLHSHYNYLFNILEIVNFCFTSIENLFIKDIQCCLLMGNTLSDLSSPTIATQHSHPSGTIVVINQQQGRPETLTEKTIKMSNSANSNGALNRDASNADVNMISASRDASMADIPDQSSLQYNSRNCSEQYIENADYQEQASSNSSSFSSLNERSQQERDGSMMFDSDNNSNKPDVSHNEKLEDSDDSLMVDEQKDEGNNRKAGGDTMEGVQNPVQPIEKLQPESQITSDRSQNSAINSQQQQQQQQQQRQQQQQQQQQPYQPVQPILVPTIFKWTEGGRKVFVMGTFTGWRKMIALNGPSPKDGSFSVQIALPPGMHRFKFVVDNEVRCSNFIPTATDNSGHFVNYLEIIPSERELYPERNDSRVSLRSNGSKLGLTKDDDDMGNGYTRYHQDQNMQLRKVAYTNEIPPIFTDPKVMEEYYVTLDNSQKNGGHNQQWLIPPQLPPHLENVTLNGYNSNDKSNTSGALSIPNHVVLNHLATTSIKHNTLAVASVVRYKRKYVTQILYAPLQ</sequence>
<dbReference type="GO" id="GO:0005737">
    <property type="term" value="C:cytoplasm"/>
    <property type="evidence" value="ECO:0007669"/>
    <property type="project" value="UniProtKB-SubCell"/>
</dbReference>
<proteinExistence type="inferred from homology"/>
<comment type="subcellular location">
    <subcellularLocation>
        <location evidence="1">Cytoplasm</location>
    </subcellularLocation>
</comment>
<dbReference type="Gene3D" id="2.60.40.10">
    <property type="entry name" value="Immunoglobulins"/>
    <property type="match status" value="1"/>
</dbReference>
<protein>
    <submittedName>
        <fullName evidence="6">DEBR0S1_09450g1_1</fullName>
    </submittedName>
</protein>
<dbReference type="InterPro" id="IPR037256">
    <property type="entry name" value="ASC_dom_sf"/>
</dbReference>
<dbReference type="InterPro" id="IPR006828">
    <property type="entry name" value="ASC_dom"/>
</dbReference>
<dbReference type="GO" id="GO:0031588">
    <property type="term" value="C:nucleotide-activated protein kinase complex"/>
    <property type="evidence" value="ECO:0007669"/>
    <property type="project" value="TreeGrafter"/>
</dbReference>
<evidence type="ECO:0000313" key="7">
    <source>
        <dbReference type="Proteomes" id="UP000478008"/>
    </source>
</evidence>
<dbReference type="GO" id="GO:0140767">
    <property type="term" value="F:enzyme-substrate adaptor activity"/>
    <property type="evidence" value="ECO:0007669"/>
    <property type="project" value="UniProtKB-ARBA"/>
</dbReference>
<comment type="similarity">
    <text evidence="2">Belongs to the 5'-AMP-activated protein kinase beta subunit family.</text>
</comment>
<organism evidence="6 7">
    <name type="scientific">Dekkera bruxellensis</name>
    <name type="common">Brettanomyces custersii</name>
    <dbReference type="NCBI Taxonomy" id="5007"/>
    <lineage>
        <taxon>Eukaryota</taxon>
        <taxon>Fungi</taxon>
        <taxon>Dikarya</taxon>
        <taxon>Ascomycota</taxon>
        <taxon>Saccharomycotina</taxon>
        <taxon>Pichiomycetes</taxon>
        <taxon>Pichiales</taxon>
        <taxon>Pichiaceae</taxon>
        <taxon>Brettanomyces</taxon>
    </lineage>
</organism>
<evidence type="ECO:0000256" key="2">
    <source>
        <dbReference type="ARBA" id="ARBA00010926"/>
    </source>
</evidence>
<reference evidence="6 7" key="1">
    <citation type="submission" date="2019-07" db="EMBL/GenBank/DDBJ databases">
        <authorList>
            <person name="Friedrich A."/>
            <person name="Schacherer J."/>
        </authorList>
    </citation>
    <scope>NUCLEOTIDE SEQUENCE [LARGE SCALE GENOMIC DNA]</scope>
</reference>
<gene>
    <name evidence="6" type="ORF">DEBR0S1_09450G</name>
</gene>
<dbReference type="CDD" id="cd02859">
    <property type="entry name" value="E_set_AMPKbeta_like_N"/>
    <property type="match status" value="1"/>
</dbReference>
<evidence type="ECO:0000256" key="4">
    <source>
        <dbReference type="SAM" id="MobiDB-lite"/>
    </source>
</evidence>
<dbReference type="Proteomes" id="UP000478008">
    <property type="component" value="Unassembled WGS sequence"/>
</dbReference>
<dbReference type="PANTHER" id="PTHR10343:SF84">
    <property type="entry name" value="5'-AMP-ACTIVATED PROTEIN KINASE SUBUNIT BETA-1"/>
    <property type="match status" value="1"/>
</dbReference>
<dbReference type="SUPFAM" id="SSF81296">
    <property type="entry name" value="E set domains"/>
    <property type="match status" value="1"/>
</dbReference>
<evidence type="ECO:0000256" key="1">
    <source>
        <dbReference type="ARBA" id="ARBA00004496"/>
    </source>
</evidence>
<evidence type="ECO:0000256" key="3">
    <source>
        <dbReference type="ARBA" id="ARBA00022490"/>
    </source>
</evidence>
<dbReference type="SMART" id="SM01010">
    <property type="entry name" value="AMPKBI"/>
    <property type="match status" value="1"/>
</dbReference>
<keyword evidence="7" id="KW-1185">Reference proteome</keyword>
<dbReference type="Pfam" id="PF16561">
    <property type="entry name" value="AMPK1_CBM"/>
    <property type="match status" value="1"/>
</dbReference>